<dbReference type="Proteomes" id="UP000008080">
    <property type="component" value="Chromosome"/>
</dbReference>
<feature type="transmembrane region" description="Helical" evidence="12">
    <location>
        <begin position="101"/>
        <end position="124"/>
    </location>
</feature>
<protein>
    <recommendedName>
        <fullName evidence="3">histidine kinase</fullName>
        <ecNumber evidence="3">2.7.13.3</ecNumber>
    </recommendedName>
</protein>
<keyword evidence="4" id="KW-0808">Transferase</keyword>
<evidence type="ECO:0000256" key="2">
    <source>
        <dbReference type="ARBA" id="ARBA00004141"/>
    </source>
</evidence>
<dbReference type="GO" id="GO:0000156">
    <property type="term" value="F:phosphorelay response regulator activity"/>
    <property type="evidence" value="ECO:0007669"/>
    <property type="project" value="TreeGrafter"/>
</dbReference>
<dbReference type="InterPro" id="IPR031621">
    <property type="entry name" value="HisKA_7TM"/>
</dbReference>
<dbReference type="InterPro" id="IPR005467">
    <property type="entry name" value="His_kinase_dom"/>
</dbReference>
<feature type="domain" description="Histidine kinase" evidence="13">
    <location>
        <begin position="362"/>
        <end position="572"/>
    </location>
</feature>
<dbReference type="KEGG" id="bba:Bd2838"/>
<keyword evidence="6" id="KW-0547">Nucleotide-binding</keyword>
<feature type="transmembrane region" description="Helical" evidence="12">
    <location>
        <begin position="183"/>
        <end position="204"/>
    </location>
</feature>
<keyword evidence="15" id="KW-1185">Reference proteome</keyword>
<dbReference type="PRINTS" id="PR00344">
    <property type="entry name" value="BCTRLSENSOR"/>
</dbReference>
<evidence type="ECO:0000256" key="6">
    <source>
        <dbReference type="ARBA" id="ARBA00022741"/>
    </source>
</evidence>
<dbReference type="InterPro" id="IPR036890">
    <property type="entry name" value="HATPase_C_sf"/>
</dbReference>
<dbReference type="SMART" id="SM00091">
    <property type="entry name" value="PAS"/>
    <property type="match status" value="1"/>
</dbReference>
<dbReference type="Pfam" id="PF02518">
    <property type="entry name" value="HATPase_c"/>
    <property type="match status" value="1"/>
</dbReference>
<sequence length="572" mass="64301">MVFLLVFLSLMLSFSVCTVLSCFLWPYRRQLLHRLILSIQVTYAVWAFSVITVLVIDDMSVKIFLTHMRQLILPPLCATWALVGTAIFLPKLWGKVRRWYGVLYLFPAVVIVANALSMMGFPFAKEWIFFNFRLVDGFQGLPIFERSPLQKANLMYSFFWIFALYGVYFWVMATQKGPRRWHAFVMFLASLVPVGAEILGQTVFKLQPQFMQLTVAGIWPSMLALNYAVARGDVLEISTLAQRSVFDHLPNPVIVLNTHGEFWDCNQAAKKILELSEDDIGQRASQIPVIQEIIDCAESFAYAGRTFRIAEHKVQLKKKGPETAKIYVLMDVTDLEESNRTLRELNAQILQMTRFSRKVQTVLSHDLTGSLSGVQMLLTGVIGQMRKSEDQSSVESLQRIHDANKSSMGLLRDVLAWSHEDESQRGIDFKGRVKAAIEQLSPQLLQKNIQLHTALPAHEILLSGSGKVLEAVVRNILSNAIRFSPREGVVHVTGRMLERHVELSIQDYGLGMSQELIDELFSSKAPSMAAGGGFGIGLHFTKDFITQMGGVLSIESAEGEGTLVRVQLPLFG</sequence>
<dbReference type="GO" id="GO:0016020">
    <property type="term" value="C:membrane"/>
    <property type="evidence" value="ECO:0007669"/>
    <property type="project" value="UniProtKB-SubCell"/>
</dbReference>
<dbReference type="RefSeq" id="WP_011165223.1">
    <property type="nucleotide sequence ID" value="NC_005363.1"/>
</dbReference>
<evidence type="ECO:0000313" key="15">
    <source>
        <dbReference type="Proteomes" id="UP000008080"/>
    </source>
</evidence>
<dbReference type="Gene3D" id="3.30.565.10">
    <property type="entry name" value="Histidine kinase-like ATPase, C-terminal domain"/>
    <property type="match status" value="1"/>
</dbReference>
<dbReference type="InterPro" id="IPR050351">
    <property type="entry name" value="BphY/WalK/GraS-like"/>
</dbReference>
<organism evidence="14 15">
    <name type="scientific">Bdellovibrio bacteriovorus (strain ATCC 15356 / DSM 50701 / NCIMB 9529 / HD100)</name>
    <dbReference type="NCBI Taxonomy" id="264462"/>
    <lineage>
        <taxon>Bacteria</taxon>
        <taxon>Pseudomonadati</taxon>
        <taxon>Bdellovibrionota</taxon>
        <taxon>Bdellovibrionia</taxon>
        <taxon>Bdellovibrionales</taxon>
        <taxon>Pseudobdellovibrionaceae</taxon>
        <taxon>Bdellovibrio</taxon>
    </lineage>
</organism>
<evidence type="ECO:0000256" key="4">
    <source>
        <dbReference type="ARBA" id="ARBA00022679"/>
    </source>
</evidence>
<evidence type="ECO:0000256" key="3">
    <source>
        <dbReference type="ARBA" id="ARBA00012438"/>
    </source>
</evidence>
<dbReference type="GO" id="GO:0004673">
    <property type="term" value="F:protein histidine kinase activity"/>
    <property type="evidence" value="ECO:0007669"/>
    <property type="project" value="UniProtKB-EC"/>
</dbReference>
<evidence type="ECO:0000256" key="7">
    <source>
        <dbReference type="ARBA" id="ARBA00022777"/>
    </source>
</evidence>
<dbReference type="eggNOG" id="COG5002">
    <property type="taxonomic scope" value="Bacteria"/>
</dbReference>
<dbReference type="InterPro" id="IPR004358">
    <property type="entry name" value="Sig_transdc_His_kin-like_C"/>
</dbReference>
<keyword evidence="9 12" id="KW-1133">Transmembrane helix</keyword>
<dbReference type="EC" id="2.7.13.3" evidence="3"/>
<dbReference type="GeneID" id="93013715"/>
<evidence type="ECO:0000256" key="1">
    <source>
        <dbReference type="ARBA" id="ARBA00000085"/>
    </source>
</evidence>
<proteinExistence type="predicted"/>
<evidence type="ECO:0000256" key="5">
    <source>
        <dbReference type="ARBA" id="ARBA00022692"/>
    </source>
</evidence>
<dbReference type="CDD" id="cd00130">
    <property type="entry name" value="PAS"/>
    <property type="match status" value="1"/>
</dbReference>
<dbReference type="Gene3D" id="3.30.450.20">
    <property type="entry name" value="PAS domain"/>
    <property type="match status" value="1"/>
</dbReference>
<dbReference type="Pfam" id="PF16927">
    <property type="entry name" value="HisKA_7TM"/>
    <property type="match status" value="1"/>
</dbReference>
<dbReference type="Pfam" id="PF13188">
    <property type="entry name" value="PAS_8"/>
    <property type="match status" value="1"/>
</dbReference>
<evidence type="ECO:0000313" key="14">
    <source>
        <dbReference type="EMBL" id="CAE80620.1"/>
    </source>
</evidence>
<keyword evidence="8" id="KW-0067">ATP-binding</keyword>
<dbReference type="SUPFAM" id="SSF55874">
    <property type="entry name" value="ATPase domain of HSP90 chaperone/DNA topoisomerase II/histidine kinase"/>
    <property type="match status" value="1"/>
</dbReference>
<dbReference type="STRING" id="264462.Bd2838"/>
<dbReference type="PANTHER" id="PTHR42878:SF7">
    <property type="entry name" value="SENSOR HISTIDINE KINASE GLRK"/>
    <property type="match status" value="1"/>
</dbReference>
<feature type="transmembrane region" description="Helical" evidence="12">
    <location>
        <begin position="6"/>
        <end position="25"/>
    </location>
</feature>
<dbReference type="PANTHER" id="PTHR42878">
    <property type="entry name" value="TWO-COMPONENT HISTIDINE KINASE"/>
    <property type="match status" value="1"/>
</dbReference>
<reference evidence="14 15" key="1">
    <citation type="journal article" date="2004" name="Science">
        <title>A predator unmasked: life cycle of Bdellovibrio bacteriovorus from a genomic perspective.</title>
        <authorList>
            <person name="Rendulic S."/>
            <person name="Jagtap P."/>
            <person name="Rosinus A."/>
            <person name="Eppinger M."/>
            <person name="Baar C."/>
            <person name="Lanz C."/>
            <person name="Keller H."/>
            <person name="Lambert C."/>
            <person name="Evans K.J."/>
            <person name="Goesmann A."/>
            <person name="Meyer F."/>
            <person name="Sockett R.E."/>
            <person name="Schuster S.C."/>
        </authorList>
    </citation>
    <scope>NUCLEOTIDE SEQUENCE [LARGE SCALE GENOMIC DNA]</scope>
    <source>
        <strain evidence="15">ATCC 15356 / DSM 50701 / NCIMB 9529 / HD100</strain>
    </source>
</reference>
<keyword evidence="7" id="KW-0418">Kinase</keyword>
<comment type="subcellular location">
    <subcellularLocation>
        <location evidence="2">Membrane</location>
        <topology evidence="2">Multi-pass membrane protein</topology>
    </subcellularLocation>
</comment>
<accession>Q6MJE0</accession>
<evidence type="ECO:0000256" key="11">
    <source>
        <dbReference type="ARBA" id="ARBA00023136"/>
    </source>
</evidence>
<dbReference type="EMBL" id="BX842653">
    <property type="protein sequence ID" value="CAE80620.1"/>
    <property type="molecule type" value="Genomic_DNA"/>
</dbReference>
<dbReference type="GO" id="GO:0030295">
    <property type="term" value="F:protein kinase activator activity"/>
    <property type="evidence" value="ECO:0007669"/>
    <property type="project" value="TreeGrafter"/>
</dbReference>
<dbReference type="PROSITE" id="PS50109">
    <property type="entry name" value="HIS_KIN"/>
    <property type="match status" value="1"/>
</dbReference>
<keyword evidence="11 12" id="KW-0472">Membrane</keyword>
<evidence type="ECO:0000256" key="12">
    <source>
        <dbReference type="SAM" id="Phobius"/>
    </source>
</evidence>
<dbReference type="GO" id="GO:0007234">
    <property type="term" value="P:osmosensory signaling via phosphorelay pathway"/>
    <property type="evidence" value="ECO:0007669"/>
    <property type="project" value="TreeGrafter"/>
</dbReference>
<comment type="catalytic activity">
    <reaction evidence="1">
        <text>ATP + protein L-histidine = ADP + protein N-phospho-L-histidine.</text>
        <dbReference type="EC" id="2.7.13.3"/>
    </reaction>
</comment>
<keyword evidence="5 12" id="KW-0812">Transmembrane</keyword>
<dbReference type="InterPro" id="IPR003594">
    <property type="entry name" value="HATPase_dom"/>
</dbReference>
<evidence type="ECO:0000259" key="13">
    <source>
        <dbReference type="PROSITE" id="PS50109"/>
    </source>
</evidence>
<name>Q6MJE0_BDEBA</name>
<feature type="transmembrane region" description="Helical" evidence="12">
    <location>
        <begin position="37"/>
        <end position="56"/>
    </location>
</feature>
<evidence type="ECO:0000256" key="8">
    <source>
        <dbReference type="ARBA" id="ARBA00022840"/>
    </source>
</evidence>
<dbReference type="InterPro" id="IPR000014">
    <property type="entry name" value="PAS"/>
</dbReference>
<gene>
    <name evidence="14" type="ordered locus">Bd2838</name>
</gene>
<evidence type="ECO:0000256" key="10">
    <source>
        <dbReference type="ARBA" id="ARBA00023012"/>
    </source>
</evidence>
<dbReference type="HOGENOM" id="CLU_506867_0_0_7"/>
<dbReference type="GO" id="GO:0005524">
    <property type="term" value="F:ATP binding"/>
    <property type="evidence" value="ECO:0007669"/>
    <property type="project" value="UniProtKB-KW"/>
</dbReference>
<evidence type="ECO:0000256" key="9">
    <source>
        <dbReference type="ARBA" id="ARBA00022989"/>
    </source>
</evidence>
<dbReference type="SMART" id="SM00387">
    <property type="entry name" value="HATPase_c"/>
    <property type="match status" value="1"/>
</dbReference>
<feature type="transmembrane region" description="Helical" evidence="12">
    <location>
        <begin position="154"/>
        <end position="171"/>
    </location>
</feature>
<dbReference type="SUPFAM" id="SSF55785">
    <property type="entry name" value="PYP-like sensor domain (PAS domain)"/>
    <property type="match status" value="1"/>
</dbReference>
<keyword evidence="10" id="KW-0902">Two-component regulatory system</keyword>
<dbReference type="AlphaFoldDB" id="Q6MJE0"/>
<feature type="transmembrane region" description="Helical" evidence="12">
    <location>
        <begin position="71"/>
        <end position="89"/>
    </location>
</feature>
<dbReference type="InterPro" id="IPR035965">
    <property type="entry name" value="PAS-like_dom_sf"/>
</dbReference>